<dbReference type="AlphaFoldDB" id="A0AB40AYQ0"/>
<dbReference type="RefSeq" id="XP_039119658.1">
    <property type="nucleotide sequence ID" value="XM_039263724.1"/>
</dbReference>
<dbReference type="PANTHER" id="PTHR33975:SF2">
    <property type="entry name" value="MYELIN-ASSOCIATED OLIGODENDROCYTE BASIC PROTEIN"/>
    <property type="match status" value="1"/>
</dbReference>
<dbReference type="Proteomes" id="UP001515500">
    <property type="component" value="Unplaced"/>
</dbReference>
<gene>
    <name evidence="2" type="primary">LOC120255958</name>
</gene>
<protein>
    <submittedName>
        <fullName evidence="2">Uncharacterized protein LOC120255958</fullName>
    </submittedName>
</protein>
<dbReference type="InterPro" id="IPR053023">
    <property type="entry name" value="FLAP_modulator"/>
</dbReference>
<dbReference type="InterPro" id="IPR010903">
    <property type="entry name" value="DUF1517"/>
</dbReference>
<sequence length="168" mass="19130">MKTIVAESSMVLLRLLDYCIYAHSSVDSKQTTEDAEKSFIEHSIEERVKLDEETLVNFNNFKKHVLLNETTNDLNEYTVVTILVVVAGSLKQPVLNNILDLKDALNKLSAISISQTLAAEVMWTPHSEKDTFSELEMLESFPLLKPLDKRYKALTKDAFSTYNNPIFE</sequence>
<proteinExistence type="predicted"/>
<accession>A0AB40AYQ0</accession>
<dbReference type="GeneID" id="120255958"/>
<dbReference type="PANTHER" id="PTHR33975">
    <property type="entry name" value="MYELIN-ASSOCIATED OLIGODENDROCYTE BASIC PROTEIN"/>
    <property type="match status" value="1"/>
</dbReference>
<organism evidence="1 2">
    <name type="scientific">Dioscorea cayennensis subsp. rotundata</name>
    <name type="common">White Guinea yam</name>
    <name type="synonym">Dioscorea rotundata</name>
    <dbReference type="NCBI Taxonomy" id="55577"/>
    <lineage>
        <taxon>Eukaryota</taxon>
        <taxon>Viridiplantae</taxon>
        <taxon>Streptophyta</taxon>
        <taxon>Embryophyta</taxon>
        <taxon>Tracheophyta</taxon>
        <taxon>Spermatophyta</taxon>
        <taxon>Magnoliopsida</taxon>
        <taxon>Liliopsida</taxon>
        <taxon>Dioscoreales</taxon>
        <taxon>Dioscoreaceae</taxon>
        <taxon>Dioscorea</taxon>
    </lineage>
</organism>
<evidence type="ECO:0000313" key="1">
    <source>
        <dbReference type="Proteomes" id="UP001515500"/>
    </source>
</evidence>
<name>A0AB40AYQ0_DIOCR</name>
<reference evidence="2" key="1">
    <citation type="submission" date="2025-08" db="UniProtKB">
        <authorList>
            <consortium name="RefSeq"/>
        </authorList>
    </citation>
    <scope>IDENTIFICATION</scope>
</reference>
<keyword evidence="1" id="KW-1185">Reference proteome</keyword>
<evidence type="ECO:0000313" key="2">
    <source>
        <dbReference type="RefSeq" id="XP_039119658.1"/>
    </source>
</evidence>
<dbReference type="Pfam" id="PF07466">
    <property type="entry name" value="DUF1517"/>
    <property type="match status" value="1"/>
</dbReference>
<dbReference type="GO" id="GO:0009507">
    <property type="term" value="C:chloroplast"/>
    <property type="evidence" value="ECO:0007669"/>
    <property type="project" value="TreeGrafter"/>
</dbReference>